<dbReference type="InterPro" id="IPR029058">
    <property type="entry name" value="AB_hydrolase_fold"/>
</dbReference>
<evidence type="ECO:0000313" key="5">
    <source>
        <dbReference type="Proteomes" id="UP001595729"/>
    </source>
</evidence>
<dbReference type="GO" id="GO:0016787">
    <property type="term" value="F:hydrolase activity"/>
    <property type="evidence" value="ECO:0007669"/>
    <property type="project" value="UniProtKB-KW"/>
</dbReference>
<dbReference type="SUPFAM" id="SSF53474">
    <property type="entry name" value="alpha/beta-Hydrolases"/>
    <property type="match status" value="1"/>
</dbReference>
<dbReference type="Proteomes" id="UP001595729">
    <property type="component" value="Unassembled WGS sequence"/>
</dbReference>
<organism evidence="4 5">
    <name type="scientific">Hydrogenophaga luteola</name>
    <dbReference type="NCBI Taxonomy" id="1591122"/>
    <lineage>
        <taxon>Bacteria</taxon>
        <taxon>Pseudomonadati</taxon>
        <taxon>Pseudomonadota</taxon>
        <taxon>Betaproteobacteria</taxon>
        <taxon>Burkholderiales</taxon>
        <taxon>Comamonadaceae</taxon>
        <taxon>Hydrogenophaga</taxon>
    </lineage>
</organism>
<dbReference type="PANTHER" id="PTHR10655:SF17">
    <property type="entry name" value="LYSOPHOSPHOLIPASE-LIKE PROTEIN 1"/>
    <property type="match status" value="1"/>
</dbReference>
<sequence length="233" mass="24696">MTSSIELIEFTTGGDPAAEPVASIVVLHGLGADGRDFVPVAQAMDLSAIGPVRFVFPSAPVRPVTINGGYEMRAWYDIYPPGSDPSVPRREDEPGLRESQAIVQQLLDREAQRGVPPGRTVLMGFSQGCAMTLLAGLRAPQQLAGLVALSGYLPLAASTAAEASEASRGVPVFMAHGDADDIVVPSRGEAARDALVDLGCPVEWQIYPMGHEVCMDEVADLNAWLLRRFAGQA</sequence>
<dbReference type="InterPro" id="IPR003140">
    <property type="entry name" value="PLipase/COase/thioEstase"/>
</dbReference>
<name>A0ABV7W4W3_9BURK</name>
<evidence type="ECO:0000259" key="3">
    <source>
        <dbReference type="Pfam" id="PF02230"/>
    </source>
</evidence>
<comment type="similarity">
    <text evidence="1">Belongs to the AB hydrolase superfamily. AB hydrolase 2 family.</text>
</comment>
<evidence type="ECO:0000256" key="1">
    <source>
        <dbReference type="ARBA" id="ARBA00006499"/>
    </source>
</evidence>
<protein>
    <submittedName>
        <fullName evidence="4">Alpha/beta hydrolase</fullName>
    </submittedName>
</protein>
<dbReference type="PANTHER" id="PTHR10655">
    <property type="entry name" value="LYSOPHOSPHOLIPASE-RELATED"/>
    <property type="match status" value="1"/>
</dbReference>
<evidence type="ECO:0000313" key="4">
    <source>
        <dbReference type="EMBL" id="MFC3684081.1"/>
    </source>
</evidence>
<accession>A0ABV7W4W3</accession>
<reference evidence="5" key="1">
    <citation type="journal article" date="2019" name="Int. J. Syst. Evol. Microbiol.">
        <title>The Global Catalogue of Microorganisms (GCM) 10K type strain sequencing project: providing services to taxonomists for standard genome sequencing and annotation.</title>
        <authorList>
            <consortium name="The Broad Institute Genomics Platform"/>
            <consortium name="The Broad Institute Genome Sequencing Center for Infectious Disease"/>
            <person name="Wu L."/>
            <person name="Ma J."/>
        </authorList>
    </citation>
    <scope>NUCLEOTIDE SEQUENCE [LARGE SCALE GENOMIC DNA]</scope>
    <source>
        <strain evidence="5">KCTC 42501</strain>
    </source>
</reference>
<dbReference type="RefSeq" id="WP_382173713.1">
    <property type="nucleotide sequence ID" value="NZ_JBHRXX010000005.1"/>
</dbReference>
<dbReference type="InterPro" id="IPR050565">
    <property type="entry name" value="LYPA1-2/EST-like"/>
</dbReference>
<keyword evidence="2 4" id="KW-0378">Hydrolase</keyword>
<proteinExistence type="inferred from homology"/>
<dbReference type="Pfam" id="PF02230">
    <property type="entry name" value="Abhydrolase_2"/>
    <property type="match status" value="1"/>
</dbReference>
<dbReference type="EMBL" id="JBHRXX010000005">
    <property type="protein sequence ID" value="MFC3684081.1"/>
    <property type="molecule type" value="Genomic_DNA"/>
</dbReference>
<keyword evidence="5" id="KW-1185">Reference proteome</keyword>
<dbReference type="Gene3D" id="3.40.50.1820">
    <property type="entry name" value="alpha/beta hydrolase"/>
    <property type="match status" value="1"/>
</dbReference>
<evidence type="ECO:0000256" key="2">
    <source>
        <dbReference type="ARBA" id="ARBA00022801"/>
    </source>
</evidence>
<gene>
    <name evidence="4" type="ORF">ACFOPI_10795</name>
</gene>
<comment type="caution">
    <text evidence="4">The sequence shown here is derived from an EMBL/GenBank/DDBJ whole genome shotgun (WGS) entry which is preliminary data.</text>
</comment>
<feature type="domain" description="Phospholipase/carboxylesterase/thioesterase" evidence="3">
    <location>
        <begin position="18"/>
        <end position="224"/>
    </location>
</feature>